<dbReference type="Proteomes" id="UP000321464">
    <property type="component" value="Unassembled WGS sequence"/>
</dbReference>
<keyword evidence="1" id="KW-0732">Signal</keyword>
<dbReference type="PANTHER" id="PTHR22726:SF18">
    <property type="entry name" value="PEPTIDASE M48 DOMAIN-CONTAINING PROTEIN"/>
    <property type="match status" value="1"/>
</dbReference>
<dbReference type="GO" id="GO:0016020">
    <property type="term" value="C:membrane"/>
    <property type="evidence" value="ECO:0007669"/>
    <property type="project" value="TreeGrafter"/>
</dbReference>
<organism evidence="2 3">
    <name type="scientific">Novosphingobium sediminis</name>
    <dbReference type="NCBI Taxonomy" id="707214"/>
    <lineage>
        <taxon>Bacteria</taxon>
        <taxon>Pseudomonadati</taxon>
        <taxon>Pseudomonadota</taxon>
        <taxon>Alphaproteobacteria</taxon>
        <taxon>Sphingomonadales</taxon>
        <taxon>Sphingomonadaceae</taxon>
        <taxon>Novosphingobium</taxon>
    </lineage>
</organism>
<evidence type="ECO:0000313" key="3">
    <source>
        <dbReference type="Proteomes" id="UP000321464"/>
    </source>
</evidence>
<dbReference type="InterPro" id="IPR036034">
    <property type="entry name" value="PDZ_sf"/>
</dbReference>
<gene>
    <name evidence="2" type="ORF">NSE01_13480</name>
</gene>
<comment type="caution">
    <text evidence="2">The sequence shown here is derived from an EMBL/GenBank/DDBJ whole genome shotgun (WGS) entry which is preliminary data.</text>
</comment>
<proteinExistence type="predicted"/>
<evidence type="ECO:0008006" key="4">
    <source>
        <dbReference type="Google" id="ProtNLM"/>
    </source>
</evidence>
<sequence>MRVRLVFVAMAAALAFASPSAAQPIDDLQRDDALVQTIGWRLSHANAPFCARAAPGIGLLLGDMQTFADPALAREAYGLSGDIAVAAVAARSPAEAAGLAVNAVVNAVDGVPVGPPPRKGSWDRIWALQSRLEQAAARDGKVSLTLKGGSVVAITAAPSCGVRFILDDGKDNAGATRSQVRIGREALDRIGRDEAMIAAVLAHELAHAALDHETLLGSGKRSTEAVRRTEREADRLSVWIMANAGYPPEAALRMIRLIGLRGLLVIPGASHGKASTRAAEMTAEIAAMRAQPDTNWALRFRREP</sequence>
<name>A0A512AIJ0_9SPHN</name>
<dbReference type="SUPFAM" id="SSF50156">
    <property type="entry name" value="PDZ domain-like"/>
    <property type="match status" value="1"/>
</dbReference>
<keyword evidence="3" id="KW-1185">Reference proteome</keyword>
<dbReference type="Gene3D" id="2.30.42.10">
    <property type="match status" value="1"/>
</dbReference>
<protein>
    <recommendedName>
        <fullName evidence="4">PDZ domain-containing protein</fullName>
    </recommendedName>
</protein>
<feature type="chain" id="PRO_5022028319" description="PDZ domain-containing protein" evidence="1">
    <location>
        <begin position="23"/>
        <end position="304"/>
    </location>
</feature>
<dbReference type="GO" id="GO:0006515">
    <property type="term" value="P:protein quality control for misfolded or incompletely synthesized proteins"/>
    <property type="evidence" value="ECO:0007669"/>
    <property type="project" value="TreeGrafter"/>
</dbReference>
<evidence type="ECO:0000313" key="2">
    <source>
        <dbReference type="EMBL" id="GEN99515.1"/>
    </source>
</evidence>
<dbReference type="InterPro" id="IPR051156">
    <property type="entry name" value="Mito/Outer_Membr_Metalloprot"/>
</dbReference>
<reference evidence="2 3" key="1">
    <citation type="submission" date="2019-07" db="EMBL/GenBank/DDBJ databases">
        <title>Whole genome shotgun sequence of Novosphingobium sediminis NBRC 106119.</title>
        <authorList>
            <person name="Hosoyama A."/>
            <person name="Uohara A."/>
            <person name="Ohji S."/>
            <person name="Ichikawa N."/>
        </authorList>
    </citation>
    <scope>NUCLEOTIDE SEQUENCE [LARGE SCALE GENOMIC DNA]</scope>
    <source>
        <strain evidence="2 3">NBRC 106119</strain>
    </source>
</reference>
<evidence type="ECO:0000256" key="1">
    <source>
        <dbReference type="SAM" id="SignalP"/>
    </source>
</evidence>
<dbReference type="EMBL" id="BJYR01000009">
    <property type="protein sequence ID" value="GEN99515.1"/>
    <property type="molecule type" value="Genomic_DNA"/>
</dbReference>
<feature type="signal peptide" evidence="1">
    <location>
        <begin position="1"/>
        <end position="22"/>
    </location>
</feature>
<dbReference type="RefSeq" id="WP_147158864.1">
    <property type="nucleotide sequence ID" value="NZ_BJYR01000009.1"/>
</dbReference>
<dbReference type="AlphaFoldDB" id="A0A512AIJ0"/>
<dbReference type="GO" id="GO:0004222">
    <property type="term" value="F:metalloendopeptidase activity"/>
    <property type="evidence" value="ECO:0007669"/>
    <property type="project" value="TreeGrafter"/>
</dbReference>
<accession>A0A512AIJ0</accession>
<dbReference type="OrthoDB" id="7338723at2"/>
<dbReference type="PANTHER" id="PTHR22726">
    <property type="entry name" value="METALLOENDOPEPTIDASE OMA1"/>
    <property type="match status" value="1"/>
</dbReference>